<keyword evidence="1" id="KW-0472">Membrane</keyword>
<evidence type="ECO:0000313" key="3">
    <source>
        <dbReference type="Proteomes" id="UP000251889"/>
    </source>
</evidence>
<dbReference type="EMBL" id="QMFY01000014">
    <property type="protein sequence ID" value="RAV98937.1"/>
    <property type="molecule type" value="Genomic_DNA"/>
</dbReference>
<evidence type="ECO:0008006" key="4">
    <source>
        <dbReference type="Google" id="ProtNLM"/>
    </source>
</evidence>
<feature type="transmembrane region" description="Helical" evidence="1">
    <location>
        <begin position="52"/>
        <end position="70"/>
    </location>
</feature>
<dbReference type="OrthoDB" id="2062184at2"/>
<evidence type="ECO:0000256" key="1">
    <source>
        <dbReference type="SAM" id="Phobius"/>
    </source>
</evidence>
<reference evidence="2 3" key="1">
    <citation type="submission" date="2018-06" db="EMBL/GenBank/DDBJ databases">
        <title>Chryseolinea flavus sp. nov., a member of the phylum Bacteroidetes isolated from soil.</title>
        <authorList>
            <person name="Li Y."/>
            <person name="Wang J."/>
        </authorList>
    </citation>
    <scope>NUCLEOTIDE SEQUENCE [LARGE SCALE GENOMIC DNA]</scope>
    <source>
        <strain evidence="2 3">SDU1-6</strain>
    </source>
</reference>
<keyword evidence="3" id="KW-1185">Reference proteome</keyword>
<gene>
    <name evidence="2" type="ORF">DQQ10_21810</name>
</gene>
<protein>
    <recommendedName>
        <fullName evidence="4">DUF3955 domain-containing protein</fullName>
    </recommendedName>
</protein>
<organism evidence="2 3">
    <name type="scientific">Pseudochryseolinea flava</name>
    <dbReference type="NCBI Taxonomy" id="2059302"/>
    <lineage>
        <taxon>Bacteria</taxon>
        <taxon>Pseudomonadati</taxon>
        <taxon>Bacteroidota</taxon>
        <taxon>Cytophagia</taxon>
        <taxon>Cytophagales</taxon>
        <taxon>Fulvivirgaceae</taxon>
        <taxon>Pseudochryseolinea</taxon>
    </lineage>
</organism>
<dbReference type="AlphaFoldDB" id="A0A364XXH2"/>
<accession>A0A364XXH2</accession>
<dbReference type="Proteomes" id="UP000251889">
    <property type="component" value="Unassembled WGS sequence"/>
</dbReference>
<comment type="caution">
    <text evidence="2">The sequence shown here is derived from an EMBL/GenBank/DDBJ whole genome shotgun (WGS) entry which is preliminary data.</text>
</comment>
<proteinExistence type="predicted"/>
<name>A0A364XXH2_9BACT</name>
<sequence length="82" mass="9031">MKITRFITPLKLGICLVVIGLIYSVAIAGIPPQDPPPHIQARYDRDVMIGEWLLYVGMACILVGVVIKIFRKILTSSRSHGG</sequence>
<evidence type="ECO:0000313" key="2">
    <source>
        <dbReference type="EMBL" id="RAV98937.1"/>
    </source>
</evidence>
<feature type="transmembrane region" description="Helical" evidence="1">
    <location>
        <begin position="12"/>
        <end position="32"/>
    </location>
</feature>
<keyword evidence="1" id="KW-0812">Transmembrane</keyword>
<keyword evidence="1" id="KW-1133">Transmembrane helix</keyword>
<dbReference type="RefSeq" id="WP_112749046.1">
    <property type="nucleotide sequence ID" value="NZ_QMFY01000014.1"/>
</dbReference>